<evidence type="ECO:0000313" key="1">
    <source>
        <dbReference type="EMBL" id="EYU18781.1"/>
    </source>
</evidence>
<reference evidence="1 2" key="1">
    <citation type="journal article" date="2013" name="Proc. Natl. Acad. Sci. U.S.A.">
        <title>Fine-scale variation in meiotic recombination in Mimulus inferred from population shotgun sequencing.</title>
        <authorList>
            <person name="Hellsten U."/>
            <person name="Wright K.M."/>
            <person name="Jenkins J."/>
            <person name="Shu S."/>
            <person name="Yuan Y."/>
            <person name="Wessler S.R."/>
            <person name="Schmutz J."/>
            <person name="Willis J.H."/>
            <person name="Rokhsar D.S."/>
        </authorList>
    </citation>
    <scope>NUCLEOTIDE SEQUENCE [LARGE SCALE GENOMIC DNA]</scope>
    <source>
        <strain evidence="2">cv. DUN x IM62</strain>
    </source>
</reference>
<dbReference type="AlphaFoldDB" id="A0A022PSM2"/>
<organism evidence="1 2">
    <name type="scientific">Erythranthe guttata</name>
    <name type="common">Yellow monkey flower</name>
    <name type="synonym">Mimulus guttatus</name>
    <dbReference type="NCBI Taxonomy" id="4155"/>
    <lineage>
        <taxon>Eukaryota</taxon>
        <taxon>Viridiplantae</taxon>
        <taxon>Streptophyta</taxon>
        <taxon>Embryophyta</taxon>
        <taxon>Tracheophyta</taxon>
        <taxon>Spermatophyta</taxon>
        <taxon>Magnoliopsida</taxon>
        <taxon>eudicotyledons</taxon>
        <taxon>Gunneridae</taxon>
        <taxon>Pentapetalae</taxon>
        <taxon>asterids</taxon>
        <taxon>lamiids</taxon>
        <taxon>Lamiales</taxon>
        <taxon>Phrymaceae</taxon>
        <taxon>Erythranthe</taxon>
    </lineage>
</organism>
<keyword evidence="2" id="KW-1185">Reference proteome</keyword>
<dbReference type="Proteomes" id="UP000030748">
    <property type="component" value="Unassembled WGS sequence"/>
</dbReference>
<dbReference type="EMBL" id="KI632316">
    <property type="protein sequence ID" value="EYU18781.1"/>
    <property type="molecule type" value="Genomic_DNA"/>
</dbReference>
<name>A0A022PSM2_ERYGU</name>
<accession>A0A022PSM2</accession>
<proteinExistence type="predicted"/>
<gene>
    <name evidence="1" type="ORF">MIMGU_mgv1a0140932mg</name>
</gene>
<feature type="non-terminal residue" evidence="1">
    <location>
        <position position="37"/>
    </location>
</feature>
<protein>
    <submittedName>
        <fullName evidence="1">Uncharacterized protein</fullName>
    </submittedName>
</protein>
<sequence length="37" mass="4235">MNVKIHLLRFHRYPLPLFSTPPTLLLLLSGFASQLAE</sequence>
<evidence type="ECO:0000313" key="2">
    <source>
        <dbReference type="Proteomes" id="UP000030748"/>
    </source>
</evidence>